<dbReference type="STRING" id="1214242.B446_02195"/>
<protein>
    <recommendedName>
        <fullName evidence="2">histidine kinase</fullName>
        <ecNumber evidence="2">2.7.13.3</ecNumber>
    </recommendedName>
</protein>
<dbReference type="HOGENOM" id="CLU_000445_20_1_11"/>
<dbReference type="GO" id="GO:0005524">
    <property type="term" value="F:ATP binding"/>
    <property type="evidence" value="ECO:0007669"/>
    <property type="project" value="UniProtKB-KW"/>
</dbReference>
<dbReference type="SMART" id="SM00387">
    <property type="entry name" value="HATPase_c"/>
    <property type="match status" value="1"/>
</dbReference>
<keyword evidence="7" id="KW-0067">ATP-binding</keyword>
<dbReference type="InterPro" id="IPR050482">
    <property type="entry name" value="Sensor_HK_TwoCompSys"/>
</dbReference>
<feature type="region of interest" description="Disordered" evidence="9">
    <location>
        <begin position="1"/>
        <end position="20"/>
    </location>
</feature>
<dbReference type="GO" id="GO:0016020">
    <property type="term" value="C:membrane"/>
    <property type="evidence" value="ECO:0007669"/>
    <property type="project" value="InterPro"/>
</dbReference>
<dbReference type="Gene3D" id="1.20.5.1930">
    <property type="match status" value="1"/>
</dbReference>
<reference evidence="13" key="3">
    <citation type="submission" date="2015-08" db="EMBL/GenBank/DDBJ databases">
        <authorList>
            <person name="Weber T."/>
            <person name="Iftime D."/>
        </authorList>
    </citation>
    <scope>NUCLEOTIDE SEQUENCE</scope>
    <source>
        <strain evidence="13">Tu 365</strain>
    </source>
</reference>
<dbReference type="EMBL" id="CP006259">
    <property type="protein sequence ID" value="AGS67271.1"/>
    <property type="molecule type" value="Genomic_DNA"/>
</dbReference>
<evidence type="ECO:0000256" key="10">
    <source>
        <dbReference type="SAM" id="Phobius"/>
    </source>
</evidence>
<dbReference type="KEGG" id="sci:B446_33100"/>
<accession>S5VE18</accession>
<keyword evidence="14" id="KW-1185">Reference proteome</keyword>
<evidence type="ECO:0000256" key="9">
    <source>
        <dbReference type="SAM" id="MobiDB-lite"/>
    </source>
</evidence>
<evidence type="ECO:0000256" key="1">
    <source>
        <dbReference type="ARBA" id="ARBA00000085"/>
    </source>
</evidence>
<dbReference type="Gene3D" id="3.30.565.10">
    <property type="entry name" value="Histidine kinase-like ATPase, C-terminal domain"/>
    <property type="match status" value="1"/>
</dbReference>
<organism evidence="13 14">
    <name type="scientific">Streptomyces collinus (strain DSM 40733 / Tue 365)</name>
    <dbReference type="NCBI Taxonomy" id="1214242"/>
    <lineage>
        <taxon>Bacteria</taxon>
        <taxon>Bacillati</taxon>
        <taxon>Actinomycetota</taxon>
        <taxon>Actinomycetes</taxon>
        <taxon>Kitasatosporales</taxon>
        <taxon>Streptomycetaceae</taxon>
        <taxon>Streptomyces</taxon>
    </lineage>
</organism>
<dbReference type="KEGG" id="sci:B446_02195"/>
<dbReference type="PANTHER" id="PTHR24421">
    <property type="entry name" value="NITRATE/NITRITE SENSOR PROTEIN NARX-RELATED"/>
    <property type="match status" value="1"/>
</dbReference>
<evidence type="ECO:0000313" key="13">
    <source>
        <dbReference type="EMBL" id="AGS73424.1"/>
    </source>
</evidence>
<dbReference type="GO" id="GO:0000155">
    <property type="term" value="F:phosphorelay sensor kinase activity"/>
    <property type="evidence" value="ECO:0007669"/>
    <property type="project" value="InterPro"/>
</dbReference>
<evidence type="ECO:0000256" key="4">
    <source>
        <dbReference type="ARBA" id="ARBA00022679"/>
    </source>
</evidence>
<reference evidence="13 14" key="2">
    <citation type="journal article" date="2013" name="J. Biotechnol.">
        <title>Complete genome sequence of the kirromycin producer Streptomyces collinus Tu 365 consisting of a linear chromosome and two linear plasmids.</title>
        <authorList>
            <person name="Ruckert C."/>
            <person name="Szczepanowski R."/>
            <person name="Albersmeier A."/>
            <person name="Goesmann A."/>
            <person name="Iftime D."/>
            <person name="Musiol E.M."/>
            <person name="Blin K."/>
            <person name="Wohlleben W."/>
            <person name="Puhler A."/>
            <person name="Kalinowski J."/>
            <person name="Weber T."/>
        </authorList>
    </citation>
    <scope>NUCLEOTIDE SEQUENCE [LARGE SCALE GENOMIC DNA]</scope>
    <source>
        <strain evidence="14">DSM 40733 / Tue 365</strain>
        <strain evidence="13">Tu 365</strain>
    </source>
</reference>
<keyword evidence="10" id="KW-0812">Transmembrane</keyword>
<feature type="transmembrane region" description="Helical" evidence="10">
    <location>
        <begin position="135"/>
        <end position="158"/>
    </location>
</feature>
<dbReference type="RefSeq" id="WP_020937756.1">
    <property type="nucleotide sequence ID" value="NC_021985.1"/>
</dbReference>
<dbReference type="Proteomes" id="UP000015423">
    <property type="component" value="Chromosome"/>
</dbReference>
<proteinExistence type="predicted"/>
<feature type="region of interest" description="Disordered" evidence="9">
    <location>
        <begin position="246"/>
        <end position="271"/>
    </location>
</feature>
<feature type="transmembrane region" description="Helical" evidence="10">
    <location>
        <begin position="28"/>
        <end position="48"/>
    </location>
</feature>
<dbReference type="AlphaFoldDB" id="S5VE18"/>
<dbReference type="PATRIC" id="fig|1214242.5.peg.450"/>
<evidence type="ECO:0000313" key="14">
    <source>
        <dbReference type="Proteomes" id="UP000015423"/>
    </source>
</evidence>
<dbReference type="InterPro" id="IPR036890">
    <property type="entry name" value="HATPase_C_sf"/>
</dbReference>
<evidence type="ECO:0000256" key="8">
    <source>
        <dbReference type="ARBA" id="ARBA00023012"/>
    </source>
</evidence>
<sequence>MDGSRTHPDGASAGQAPGEPPARAARRLWWASAAVVLAVLGTSVVVAGAERGSRLPVAVLLVLTQACALRWQTRAPAAVLAVNAVTGLTVWALLPAVSLTGALLAAQITLCVLSATRPRRISVRALAAMCLPAPLAFRAGGAAGLAVYLLTVVLAWTAGQWRRAQRERAAAEARRAVVEERARIAREVHDVVAHTLSVMVVQAAAADDVFTRNPGQARQALHAIEAGARSALGELRLLLRAFSPEDGDSRTGAAADGAAGVGVAGEGRQPGPTLARLEELIAGVRATGMNVHLHREGTTDALPAAVDLAAYRIVQEALTNTLRHAAGADEVSVRVTAGREAVRVAVVDNGHPRQGGRRGGPVPAGAGRGLVGMRERARLVGGSLRAGPLPTGGFEVTAHLPVEPPARRTPKGTADGTAEDVPAHTAKGLPADIPADTAEDMPADPAEDLPGEAAGGTAAQDPAEGRT</sequence>
<evidence type="ECO:0000256" key="7">
    <source>
        <dbReference type="ARBA" id="ARBA00022840"/>
    </source>
</evidence>
<dbReference type="InterPro" id="IPR011712">
    <property type="entry name" value="Sig_transdc_His_kin_sub3_dim/P"/>
</dbReference>
<reference evidence="14" key="1">
    <citation type="submission" date="2012-10" db="EMBL/GenBank/DDBJ databases">
        <title>The complete genome sequence of Streptomyces collinus Tu 365.</title>
        <authorList>
            <person name="Ruckert C."/>
            <person name="Szczepanowski R."/>
            <person name="Goesmann A."/>
            <person name="Pross E.K."/>
            <person name="Musiol E.M."/>
            <person name="Blin K."/>
            <person name="Wohlleben W."/>
            <person name="Puhler A."/>
            <person name="Weber T."/>
            <person name="Kalinowski J."/>
        </authorList>
    </citation>
    <scope>NUCLEOTIDE SEQUENCE [LARGE SCALE GENOMIC DNA]</scope>
    <source>
        <strain evidence="14">DSM 40733 / Tue 365</strain>
    </source>
</reference>
<comment type="catalytic activity">
    <reaction evidence="1">
        <text>ATP + protein L-histidine = ADP + protein N-phospho-L-histidine.</text>
        <dbReference type="EC" id="2.7.13.3"/>
    </reaction>
</comment>
<dbReference type="EC" id="2.7.13.3" evidence="2"/>
<dbReference type="EMBL" id="CP006259">
    <property type="protein sequence ID" value="AGS73424.1"/>
    <property type="molecule type" value="Genomic_DNA"/>
</dbReference>
<keyword evidence="6 13" id="KW-0418">Kinase</keyword>
<dbReference type="Pfam" id="PF07730">
    <property type="entry name" value="HisKA_3"/>
    <property type="match status" value="1"/>
</dbReference>
<keyword evidence="3" id="KW-0597">Phosphoprotein</keyword>
<dbReference type="CDD" id="cd16917">
    <property type="entry name" value="HATPase_UhpB-NarQ-NarX-like"/>
    <property type="match status" value="1"/>
</dbReference>
<evidence type="ECO:0000256" key="6">
    <source>
        <dbReference type="ARBA" id="ARBA00022777"/>
    </source>
</evidence>
<dbReference type="PANTHER" id="PTHR24421:SF10">
    <property type="entry name" value="NITRATE_NITRITE SENSOR PROTEIN NARQ"/>
    <property type="match status" value="1"/>
</dbReference>
<keyword evidence="4" id="KW-0808">Transferase</keyword>
<gene>
    <name evidence="12" type="ORF">B446_02195</name>
    <name evidence="13" type="ORF">B446_33100</name>
</gene>
<feature type="region of interest" description="Disordered" evidence="9">
    <location>
        <begin position="350"/>
        <end position="369"/>
    </location>
</feature>
<evidence type="ECO:0000259" key="11">
    <source>
        <dbReference type="SMART" id="SM00387"/>
    </source>
</evidence>
<dbReference type="GO" id="GO:0046983">
    <property type="term" value="F:protein dimerization activity"/>
    <property type="evidence" value="ECO:0007669"/>
    <property type="project" value="InterPro"/>
</dbReference>
<evidence type="ECO:0000313" key="12">
    <source>
        <dbReference type="EMBL" id="AGS67271.1"/>
    </source>
</evidence>
<evidence type="ECO:0000256" key="3">
    <source>
        <dbReference type="ARBA" id="ARBA00022553"/>
    </source>
</evidence>
<dbReference type="InterPro" id="IPR003594">
    <property type="entry name" value="HATPase_dom"/>
</dbReference>
<dbReference type="eggNOG" id="COG4585">
    <property type="taxonomic scope" value="Bacteria"/>
</dbReference>
<evidence type="ECO:0000256" key="5">
    <source>
        <dbReference type="ARBA" id="ARBA00022741"/>
    </source>
</evidence>
<dbReference type="SUPFAM" id="SSF55874">
    <property type="entry name" value="ATPase domain of HSP90 chaperone/DNA topoisomerase II/histidine kinase"/>
    <property type="match status" value="1"/>
</dbReference>
<evidence type="ECO:0000256" key="2">
    <source>
        <dbReference type="ARBA" id="ARBA00012438"/>
    </source>
</evidence>
<feature type="transmembrane region" description="Helical" evidence="10">
    <location>
        <begin position="92"/>
        <end position="115"/>
    </location>
</feature>
<keyword evidence="8" id="KW-0902">Two-component regulatory system</keyword>
<feature type="region of interest" description="Disordered" evidence="9">
    <location>
        <begin position="383"/>
        <end position="467"/>
    </location>
</feature>
<feature type="compositionally biased region" description="Acidic residues" evidence="9">
    <location>
        <begin position="437"/>
        <end position="450"/>
    </location>
</feature>
<keyword evidence="10" id="KW-1133">Transmembrane helix</keyword>
<feature type="domain" description="Histidine kinase/HSP90-like ATPase" evidence="11">
    <location>
        <begin position="305"/>
        <end position="404"/>
    </location>
</feature>
<keyword evidence="5" id="KW-0547">Nucleotide-binding</keyword>
<dbReference type="Pfam" id="PF02518">
    <property type="entry name" value="HATPase_c"/>
    <property type="match status" value="1"/>
</dbReference>
<keyword evidence="10" id="KW-0472">Membrane</keyword>
<name>S5VE18_STRC3</name>